<feature type="compositionally biased region" description="Basic residues" evidence="1">
    <location>
        <begin position="325"/>
        <end position="336"/>
    </location>
</feature>
<feature type="compositionally biased region" description="Gly residues" evidence="1">
    <location>
        <begin position="341"/>
        <end position="353"/>
    </location>
</feature>
<evidence type="ECO:0000313" key="2">
    <source>
        <dbReference type="EMBL" id="RUS26053.1"/>
    </source>
</evidence>
<feature type="compositionally biased region" description="Basic residues" evidence="1">
    <location>
        <begin position="532"/>
        <end position="541"/>
    </location>
</feature>
<dbReference type="InterPro" id="IPR024822">
    <property type="entry name" value="Coilin"/>
</dbReference>
<dbReference type="Proteomes" id="UP000274822">
    <property type="component" value="Unassembled WGS sequence"/>
</dbReference>
<dbReference type="GO" id="GO:0015030">
    <property type="term" value="C:Cajal body"/>
    <property type="evidence" value="ECO:0007669"/>
    <property type="project" value="TreeGrafter"/>
</dbReference>
<feature type="compositionally biased region" description="Low complexity" evidence="1">
    <location>
        <begin position="292"/>
        <end position="310"/>
    </location>
</feature>
<feature type="compositionally biased region" description="Basic and acidic residues" evidence="1">
    <location>
        <begin position="542"/>
        <end position="558"/>
    </location>
</feature>
<gene>
    <name evidence="2" type="ORF">BC938DRAFT_471291</name>
</gene>
<dbReference type="AlphaFoldDB" id="A0A433Q8E6"/>
<feature type="compositionally biased region" description="Low complexity" evidence="1">
    <location>
        <begin position="214"/>
        <end position="242"/>
    </location>
</feature>
<evidence type="ECO:0000256" key="1">
    <source>
        <dbReference type="SAM" id="MobiDB-lite"/>
    </source>
</evidence>
<feature type="region of interest" description="Disordered" evidence="1">
    <location>
        <begin position="77"/>
        <end position="354"/>
    </location>
</feature>
<feature type="compositionally biased region" description="Basic and acidic residues" evidence="1">
    <location>
        <begin position="138"/>
        <end position="156"/>
    </location>
</feature>
<feature type="region of interest" description="Disordered" evidence="1">
    <location>
        <begin position="369"/>
        <end position="405"/>
    </location>
</feature>
<proteinExistence type="predicted"/>
<accession>A0A433Q8E6</accession>
<evidence type="ECO:0008006" key="4">
    <source>
        <dbReference type="Google" id="ProtNLM"/>
    </source>
</evidence>
<dbReference type="PANTHER" id="PTHR15197:SF0">
    <property type="entry name" value="COILIN"/>
    <property type="match status" value="1"/>
</dbReference>
<feature type="compositionally biased region" description="Basic and acidic residues" evidence="1">
    <location>
        <begin position="167"/>
        <end position="199"/>
    </location>
</feature>
<name>A0A433Q8E6_9FUNG</name>
<feature type="compositionally biased region" description="Polar residues" evidence="1">
    <location>
        <begin position="378"/>
        <end position="399"/>
    </location>
</feature>
<feature type="compositionally biased region" description="Acidic residues" evidence="1">
    <location>
        <begin position="243"/>
        <end position="270"/>
    </location>
</feature>
<dbReference type="PANTHER" id="PTHR15197">
    <property type="entry name" value="COILIN P80"/>
    <property type="match status" value="1"/>
</dbReference>
<protein>
    <recommendedName>
        <fullName evidence="4">Coilin</fullName>
    </recommendedName>
</protein>
<reference evidence="2 3" key="1">
    <citation type="journal article" date="2018" name="New Phytol.">
        <title>Phylogenomics of Endogonaceae and evolution of mycorrhizas within Mucoromycota.</title>
        <authorList>
            <person name="Chang Y."/>
            <person name="Desiro A."/>
            <person name="Na H."/>
            <person name="Sandor L."/>
            <person name="Lipzen A."/>
            <person name="Clum A."/>
            <person name="Barry K."/>
            <person name="Grigoriev I.V."/>
            <person name="Martin F.M."/>
            <person name="Stajich J.E."/>
            <person name="Smith M.E."/>
            <person name="Bonito G."/>
            <person name="Spatafora J.W."/>
        </authorList>
    </citation>
    <scope>NUCLEOTIDE SEQUENCE [LARGE SCALE GENOMIC DNA]</scope>
    <source>
        <strain evidence="2 3">AD002</strain>
    </source>
</reference>
<sequence>MRIRLTFKPPLAPYKCWYEIPRKLKIGDLANRIAIDFALQSDSLKLELDGFELYRHGTTNGLLKEDDIVCVEPRKALKVSKGGKNDKEECKSRKRKASPSRSPSSSADDDRPAKPHVTPSSKKKAKISTALSPSPGKITDKKTVGSKEPRKEETKLKPSKKAPAPVMKDKTQKRAPKEDPKKEETKKAVMPKKSKDDVKATVPGPTKKPTAPASSSNIESASESESESSSSSSTSSISSDNSSDSDSDSDSNSDSDSDSDSDIEDKDDGPEEVKNVRSSEAKAGQLPQSNGPAPTALASTAPTASNSASAKPVPFGQGKLATKQRNLRKQLRKKALRMAAGGDGGDGGDGEVGAYGAATSGGMIKTVDGEEQKEEQQAVPTHNTPARKSVLTHPSLSLRKNNKKKGFLKEMLTKESLHIRFDGPKGDPTPEDKAIEEAAEYQEDVGATSTYQSPARAIITSVELERPAGAKQSHDGKQQQLGTQYLVQRGPRVVVAHGKWNEKTSEDTWQYDGGGDDEDFDTMVTAYEKRRLYPNRGKKNKGKQENGRGKKTSREEAHNVPSPDYGKMDAFQGKPAAGDVIAYR</sequence>
<feature type="compositionally biased region" description="Basic and acidic residues" evidence="1">
    <location>
        <begin position="271"/>
        <end position="280"/>
    </location>
</feature>
<feature type="region of interest" description="Disordered" evidence="1">
    <location>
        <begin position="527"/>
        <end position="584"/>
    </location>
</feature>
<feature type="region of interest" description="Disordered" evidence="1">
    <location>
        <begin position="503"/>
        <end position="522"/>
    </location>
</feature>
<dbReference type="EMBL" id="RBNJ01011328">
    <property type="protein sequence ID" value="RUS26053.1"/>
    <property type="molecule type" value="Genomic_DNA"/>
</dbReference>
<keyword evidence="3" id="KW-1185">Reference proteome</keyword>
<dbReference type="GO" id="GO:0030620">
    <property type="term" value="F:U2 snRNA binding"/>
    <property type="evidence" value="ECO:0007669"/>
    <property type="project" value="TreeGrafter"/>
</dbReference>
<dbReference type="GO" id="GO:0000387">
    <property type="term" value="P:spliceosomal snRNP assembly"/>
    <property type="evidence" value="ECO:0007669"/>
    <property type="project" value="TreeGrafter"/>
</dbReference>
<organism evidence="2 3">
    <name type="scientific">Jimgerdemannia flammicorona</name>
    <dbReference type="NCBI Taxonomy" id="994334"/>
    <lineage>
        <taxon>Eukaryota</taxon>
        <taxon>Fungi</taxon>
        <taxon>Fungi incertae sedis</taxon>
        <taxon>Mucoromycota</taxon>
        <taxon>Mucoromycotina</taxon>
        <taxon>Endogonomycetes</taxon>
        <taxon>Endogonales</taxon>
        <taxon>Endogonaceae</taxon>
        <taxon>Jimgerdemannia</taxon>
    </lineage>
</organism>
<evidence type="ECO:0000313" key="3">
    <source>
        <dbReference type="Proteomes" id="UP000274822"/>
    </source>
</evidence>
<dbReference type="GO" id="GO:0030619">
    <property type="term" value="F:U1 snRNA binding"/>
    <property type="evidence" value="ECO:0007669"/>
    <property type="project" value="TreeGrafter"/>
</dbReference>
<comment type="caution">
    <text evidence="2">The sequence shown here is derived from an EMBL/GenBank/DDBJ whole genome shotgun (WGS) entry which is preliminary data.</text>
</comment>